<dbReference type="AlphaFoldDB" id="A0AAN9IJQ1"/>
<protein>
    <submittedName>
        <fullName evidence="1">Uncharacterized protein</fullName>
    </submittedName>
</protein>
<organism evidence="1 2">
    <name type="scientific">Clitoria ternatea</name>
    <name type="common">Butterfly pea</name>
    <dbReference type="NCBI Taxonomy" id="43366"/>
    <lineage>
        <taxon>Eukaryota</taxon>
        <taxon>Viridiplantae</taxon>
        <taxon>Streptophyta</taxon>
        <taxon>Embryophyta</taxon>
        <taxon>Tracheophyta</taxon>
        <taxon>Spermatophyta</taxon>
        <taxon>Magnoliopsida</taxon>
        <taxon>eudicotyledons</taxon>
        <taxon>Gunneridae</taxon>
        <taxon>Pentapetalae</taxon>
        <taxon>rosids</taxon>
        <taxon>fabids</taxon>
        <taxon>Fabales</taxon>
        <taxon>Fabaceae</taxon>
        <taxon>Papilionoideae</taxon>
        <taxon>50 kb inversion clade</taxon>
        <taxon>NPAAA clade</taxon>
        <taxon>indigoferoid/millettioid clade</taxon>
        <taxon>Phaseoleae</taxon>
        <taxon>Clitoria</taxon>
    </lineage>
</organism>
<comment type="caution">
    <text evidence="1">The sequence shown here is derived from an EMBL/GenBank/DDBJ whole genome shotgun (WGS) entry which is preliminary data.</text>
</comment>
<dbReference type="EMBL" id="JAYKXN010000006">
    <property type="protein sequence ID" value="KAK7279985.1"/>
    <property type="molecule type" value="Genomic_DNA"/>
</dbReference>
<gene>
    <name evidence="1" type="ORF">RJT34_25047</name>
</gene>
<dbReference type="Proteomes" id="UP001359559">
    <property type="component" value="Unassembled WGS sequence"/>
</dbReference>
<evidence type="ECO:0000313" key="1">
    <source>
        <dbReference type="EMBL" id="KAK7279985.1"/>
    </source>
</evidence>
<accession>A0AAN9IJQ1</accession>
<reference evidence="1 2" key="1">
    <citation type="submission" date="2024-01" db="EMBL/GenBank/DDBJ databases">
        <title>The genomes of 5 underutilized Papilionoideae crops provide insights into root nodulation and disease resistance.</title>
        <authorList>
            <person name="Yuan L."/>
        </authorList>
    </citation>
    <scope>NUCLEOTIDE SEQUENCE [LARGE SCALE GENOMIC DNA]</scope>
    <source>
        <strain evidence="1">LY-2023</strain>
        <tissue evidence="1">Leaf</tissue>
    </source>
</reference>
<evidence type="ECO:0000313" key="2">
    <source>
        <dbReference type="Proteomes" id="UP001359559"/>
    </source>
</evidence>
<keyword evidence="2" id="KW-1185">Reference proteome</keyword>
<name>A0AAN9IJQ1_CLITE</name>
<sequence length="69" mass="7789">MVVRVLTPSPASCSQLSLVSLQKQICVLLCHPIQLLFQTVEPICFFKFIPFIGRGGFTCYFESSDYELV</sequence>
<proteinExistence type="predicted"/>